<dbReference type="RefSeq" id="XP_007605040.1">
    <property type="nucleotide sequence ID" value="XM_007604978.1"/>
</dbReference>
<dbReference type="GeneID" id="19882305"/>
<dbReference type="PROSITE" id="PS51072">
    <property type="entry name" value="MHD"/>
    <property type="match status" value="1"/>
</dbReference>
<proteinExistence type="predicted"/>
<gene>
    <name evidence="2" type="ORF">VICG_01595</name>
</gene>
<sequence length="374" mass="42441">MIEEIFISDFSNNLLFGHSHSFPFKSPAPKQAGTDSQAPLLTYPVSVHSGHKYSHLRVNDTILTVRFTDLDNFAATKYLVDLKLYLENRISHVTAATVKNSYFVLLELLRTPEIVFRPAPNGVAGFNESTLVDSSMFAASNVLVNMVQSIHSVRNMRDDVLHSRSYGEVFLDHVPVSSLKAVFQMPDNVQFKTPYPFEQHKIHGSSDNVVVISGKNVENRNILSFQVRNSALYFRLENGRSEHENGVRTYTFVSEYKGKFKFVEFRIPVGKRAYRAEAKASAGECNFDMKTGTVHWRLRDCLFGRESIRIAVCSLDEEVASGQKRSSISVDFRLEDAEDSPVRLVSCANIHRPSQKFWMRCTTQSQDYRFSGVN</sequence>
<reference evidence="3" key="1">
    <citation type="submission" date="2011-05" db="EMBL/GenBank/DDBJ databases">
        <title>The genome sequence of Vittaforma corneae strain ATCC 50505.</title>
        <authorList>
            <consortium name="The Broad Institute Genome Sequencing Platform"/>
            <person name="Cuomo C."/>
            <person name="Didier E."/>
            <person name="Bowers L."/>
            <person name="Young S.K."/>
            <person name="Zeng Q."/>
            <person name="Gargeya S."/>
            <person name="Fitzgerald M."/>
            <person name="Haas B."/>
            <person name="Abouelleil A."/>
            <person name="Alvarado L."/>
            <person name="Arachchi H.M."/>
            <person name="Berlin A."/>
            <person name="Chapman S.B."/>
            <person name="Gearin G."/>
            <person name="Goldberg J."/>
            <person name="Griggs A."/>
            <person name="Gujja S."/>
            <person name="Hansen M."/>
            <person name="Heiman D."/>
            <person name="Howarth C."/>
            <person name="Larimer J."/>
            <person name="Lui A."/>
            <person name="MacDonald P.J.P."/>
            <person name="McCowen C."/>
            <person name="Montmayeur A."/>
            <person name="Murphy C."/>
            <person name="Neiman D."/>
            <person name="Pearson M."/>
            <person name="Priest M."/>
            <person name="Roberts A."/>
            <person name="Saif S."/>
            <person name="Shea T."/>
            <person name="Sisk P."/>
            <person name="Stolte C."/>
            <person name="Sykes S."/>
            <person name="Wortman J."/>
            <person name="Nusbaum C."/>
            <person name="Birren B."/>
        </authorList>
    </citation>
    <scope>NUCLEOTIDE SEQUENCE [LARGE SCALE GENOMIC DNA]</scope>
    <source>
        <strain evidence="3">ATCC 50505</strain>
    </source>
</reference>
<dbReference type="InterPro" id="IPR036168">
    <property type="entry name" value="AP2_Mu_C_sf"/>
</dbReference>
<dbReference type="Pfam" id="PF00928">
    <property type="entry name" value="Adap_comp_sub"/>
    <property type="match status" value="1"/>
</dbReference>
<dbReference type="HOGENOM" id="CLU_740104_0_0_1"/>
<dbReference type="InterPro" id="IPR028565">
    <property type="entry name" value="MHD"/>
</dbReference>
<keyword evidence="3" id="KW-1185">Reference proteome</keyword>
<dbReference type="Gene3D" id="2.60.40.1170">
    <property type="entry name" value="Mu homology domain, subdomain B"/>
    <property type="match status" value="1"/>
</dbReference>
<dbReference type="OrthoDB" id="2189860at2759"/>
<protein>
    <recommendedName>
        <fullName evidence="1">MHD domain-containing protein</fullName>
    </recommendedName>
</protein>
<accession>L2GL38</accession>
<name>L2GL38_VITCO</name>
<dbReference type="InParanoid" id="L2GL38"/>
<dbReference type="AlphaFoldDB" id="L2GL38"/>
<evidence type="ECO:0000259" key="1">
    <source>
        <dbReference type="PROSITE" id="PS51072"/>
    </source>
</evidence>
<evidence type="ECO:0000313" key="2">
    <source>
        <dbReference type="EMBL" id="ELA41354.1"/>
    </source>
</evidence>
<evidence type="ECO:0000313" key="3">
    <source>
        <dbReference type="Proteomes" id="UP000011082"/>
    </source>
</evidence>
<feature type="domain" description="MHD" evidence="1">
    <location>
        <begin position="139"/>
        <end position="371"/>
    </location>
</feature>
<dbReference type="Proteomes" id="UP000011082">
    <property type="component" value="Unassembled WGS sequence"/>
</dbReference>
<dbReference type="SUPFAM" id="SSF49447">
    <property type="entry name" value="Second domain of Mu2 adaptin subunit (ap50) of ap2 adaptor"/>
    <property type="match status" value="1"/>
</dbReference>
<dbReference type="EMBL" id="JH370145">
    <property type="protein sequence ID" value="ELA41354.1"/>
    <property type="molecule type" value="Genomic_DNA"/>
</dbReference>
<dbReference type="VEuPathDB" id="MicrosporidiaDB:VICG_01595"/>
<organism evidence="2 3">
    <name type="scientific">Vittaforma corneae (strain ATCC 50505)</name>
    <name type="common">Microsporidian parasite</name>
    <name type="synonym">Nosema corneum</name>
    <dbReference type="NCBI Taxonomy" id="993615"/>
    <lineage>
        <taxon>Eukaryota</taxon>
        <taxon>Fungi</taxon>
        <taxon>Fungi incertae sedis</taxon>
        <taxon>Microsporidia</taxon>
        <taxon>Nosematidae</taxon>
        <taxon>Vittaforma</taxon>
    </lineage>
</organism>